<evidence type="ECO:0000256" key="1">
    <source>
        <dbReference type="SAM" id="Phobius"/>
    </source>
</evidence>
<comment type="caution">
    <text evidence="2">The sequence shown here is derived from an EMBL/GenBank/DDBJ whole genome shotgun (WGS) entry which is preliminary data.</text>
</comment>
<protein>
    <submittedName>
        <fullName evidence="2">Uncharacterized protein</fullName>
    </submittedName>
</protein>
<keyword evidence="1" id="KW-1133">Transmembrane helix</keyword>
<proteinExistence type="predicted"/>
<reference evidence="2 3" key="1">
    <citation type="submission" date="2020-07" db="EMBL/GenBank/DDBJ databases">
        <title>Halieaceae bacterium, F7430, whole genome shotgun sequencing project.</title>
        <authorList>
            <person name="Jiang S."/>
            <person name="Liu Z.W."/>
            <person name="Du Z.J."/>
        </authorList>
    </citation>
    <scope>NUCLEOTIDE SEQUENCE [LARGE SCALE GENOMIC DNA]</scope>
    <source>
        <strain evidence="2 3">F7430</strain>
    </source>
</reference>
<keyword evidence="1" id="KW-0472">Membrane</keyword>
<gene>
    <name evidence="2" type="ORF">H2508_03325</name>
</gene>
<organism evidence="2 3">
    <name type="scientific">Sediminihaliea albiluteola</name>
    <dbReference type="NCBI Taxonomy" id="2758564"/>
    <lineage>
        <taxon>Bacteria</taxon>
        <taxon>Pseudomonadati</taxon>
        <taxon>Pseudomonadota</taxon>
        <taxon>Gammaproteobacteria</taxon>
        <taxon>Cellvibrionales</taxon>
        <taxon>Halieaceae</taxon>
        <taxon>Sediminihaliea</taxon>
    </lineage>
</organism>
<accession>A0A7W2TUJ2</accession>
<dbReference type="AlphaFoldDB" id="A0A7W2TUJ2"/>
<keyword evidence="1" id="KW-0812">Transmembrane</keyword>
<sequence length="128" mass="13953">MSNTHCRLDGGPARLPLVVTPLLALLLIFLSSLSYQQSYFPQSKHGFDGEPSSLALLNHQQSIRLINARLQSNNSADDHSDFPDLWHQGSLLLFAELSAASGAITAYAPALRSFVLFLSPQLRAPPLV</sequence>
<dbReference type="EMBL" id="JACFXU010000013">
    <property type="protein sequence ID" value="MBA6412135.1"/>
    <property type="molecule type" value="Genomic_DNA"/>
</dbReference>
<dbReference type="RefSeq" id="WP_182168955.1">
    <property type="nucleotide sequence ID" value="NZ_JACFXU010000013.1"/>
</dbReference>
<dbReference type="Proteomes" id="UP000539350">
    <property type="component" value="Unassembled WGS sequence"/>
</dbReference>
<keyword evidence="3" id="KW-1185">Reference proteome</keyword>
<evidence type="ECO:0000313" key="3">
    <source>
        <dbReference type="Proteomes" id="UP000539350"/>
    </source>
</evidence>
<name>A0A7W2TUJ2_9GAMM</name>
<feature type="transmembrane region" description="Helical" evidence="1">
    <location>
        <begin position="15"/>
        <end position="35"/>
    </location>
</feature>
<evidence type="ECO:0000313" key="2">
    <source>
        <dbReference type="EMBL" id="MBA6412135.1"/>
    </source>
</evidence>